<evidence type="ECO:0000256" key="1">
    <source>
        <dbReference type="SAM" id="SignalP"/>
    </source>
</evidence>
<organism evidence="2 3">
    <name type="scientific">Amycolatopsis tolypomycina</name>
    <dbReference type="NCBI Taxonomy" id="208445"/>
    <lineage>
        <taxon>Bacteria</taxon>
        <taxon>Bacillati</taxon>
        <taxon>Actinomycetota</taxon>
        <taxon>Actinomycetes</taxon>
        <taxon>Pseudonocardiales</taxon>
        <taxon>Pseudonocardiaceae</taxon>
        <taxon>Amycolatopsis</taxon>
    </lineage>
</organism>
<dbReference type="STRING" id="208445.SAMN04489727_8563"/>
<dbReference type="RefSeq" id="WP_143060785.1">
    <property type="nucleotide sequence ID" value="NZ_FNSO01000004.1"/>
</dbReference>
<evidence type="ECO:0000313" key="3">
    <source>
        <dbReference type="Proteomes" id="UP000199622"/>
    </source>
</evidence>
<dbReference type="Proteomes" id="UP000199622">
    <property type="component" value="Unassembled WGS sequence"/>
</dbReference>
<reference evidence="3" key="1">
    <citation type="submission" date="2016-10" db="EMBL/GenBank/DDBJ databases">
        <authorList>
            <person name="Varghese N."/>
            <person name="Submissions S."/>
        </authorList>
    </citation>
    <scope>NUCLEOTIDE SEQUENCE [LARGE SCALE GENOMIC DNA]</scope>
    <source>
        <strain evidence="3">DSM 44544</strain>
    </source>
</reference>
<gene>
    <name evidence="2" type="ORF">SAMN04489727_8563</name>
</gene>
<sequence length="151" mass="16016">MRIRQRRIVAVIGIVVGFLAAGVLPAQAAPAVSGAAQSASVAAAEPSTSPAPSRRVWVSVGEVHDCPTGYACATPSWGSNGGWEFQFYNYGTYSLNNFTGDTGSVVNSQTGNAGMRLLDQNGRLIRCQWAGTGDYVNWDPVWYIQLSATPC</sequence>
<dbReference type="AlphaFoldDB" id="A0A1H5C2T9"/>
<feature type="signal peptide" evidence="1">
    <location>
        <begin position="1"/>
        <end position="28"/>
    </location>
</feature>
<accession>A0A1H5C2T9</accession>
<proteinExistence type="predicted"/>
<keyword evidence="1" id="KW-0732">Signal</keyword>
<dbReference type="OrthoDB" id="3541237at2"/>
<name>A0A1H5C2T9_9PSEU</name>
<dbReference type="EMBL" id="FNSO01000004">
    <property type="protein sequence ID" value="SED60838.1"/>
    <property type="molecule type" value="Genomic_DNA"/>
</dbReference>
<feature type="chain" id="PRO_5011496696" description="Peptidase inhibitor family I36" evidence="1">
    <location>
        <begin position="29"/>
        <end position="151"/>
    </location>
</feature>
<evidence type="ECO:0008006" key="4">
    <source>
        <dbReference type="Google" id="ProtNLM"/>
    </source>
</evidence>
<protein>
    <recommendedName>
        <fullName evidence="4">Peptidase inhibitor family I36</fullName>
    </recommendedName>
</protein>
<evidence type="ECO:0000313" key="2">
    <source>
        <dbReference type="EMBL" id="SED60838.1"/>
    </source>
</evidence>
<keyword evidence="3" id="KW-1185">Reference proteome</keyword>